<keyword evidence="3" id="KW-0902">Two-component regulatory system</keyword>
<sequence>MIVRMEEPTTTPALRAATVTAALAAAVLLVVPLRRSGPMPLLLDVPLQGRPVGVSGALDAVVAVGAPVVAVVAGLLAIRRWPWLLSAAALLTLTALLCGVAGVATPEWFGSLLLAVRPLVVIGVFAAAQSLIRCGEIRLGAVVAGSCVGAAMIGSASVLQYWFGTGRGGGLDWFAGLAVAALAGTVPAGWLLRRGDTAVLPAGGSRGRRWRLVVAGGLAIALTWPLGQLTSDRLSVLIGVSESSLNRHQYAQSAVIGAIAVVIVAVLAAMTGPWSLGGALTAAVVQVAAVGPMLLALTSLKLGPASWVAVLAGLALGATLAGSRWRYPLSAAVTVTAAVALIIVSVATSGRPEKLADQESVIPGVLLAVVVTAAATAVVGATATALTPAGVVPAALGPLAGMLAIGGLQVVNGTNPRGTAVWSGYGRAADLDVSVWLLLVAAAGVGGLGLARQWANRRAERRLAEQIRLEAAEAERNRLARPIHDGVLQVLALVQRHGADLGGTGSQLAALAGEQEVALRSLLSGGAPTPPGEKPPASDDLRTTLTALASATVEVAAPADPVPLPQPAAGEVTAVVLAALDNVRRHAGPDARAWVLLEDEGDGVRVTVRDNGVGFDPVRLAEAAGEGRLGVAQSIRGRITDLGGTIDIFSRPGQGTEIEFWVPRRR</sequence>
<dbReference type="GO" id="GO:0016301">
    <property type="term" value="F:kinase activity"/>
    <property type="evidence" value="ECO:0007669"/>
    <property type="project" value="UniProtKB-KW"/>
</dbReference>
<comment type="caution">
    <text evidence="6">The sequence shown here is derived from an EMBL/GenBank/DDBJ whole genome shotgun (WGS) entry which is preliminary data.</text>
</comment>
<dbReference type="EMBL" id="BONQ01000029">
    <property type="protein sequence ID" value="GIG43939.1"/>
    <property type="molecule type" value="Genomic_DNA"/>
</dbReference>
<feature type="transmembrane region" description="Helical" evidence="4">
    <location>
        <begin position="173"/>
        <end position="192"/>
    </location>
</feature>
<keyword evidence="4" id="KW-1133">Transmembrane helix</keyword>
<dbReference type="Proteomes" id="UP000660611">
    <property type="component" value="Unassembled WGS sequence"/>
</dbReference>
<evidence type="ECO:0000313" key="7">
    <source>
        <dbReference type="Proteomes" id="UP000660611"/>
    </source>
</evidence>
<feature type="transmembrane region" description="Helical" evidence="4">
    <location>
        <begin position="108"/>
        <end position="127"/>
    </location>
</feature>
<feature type="transmembrane region" description="Helical" evidence="4">
    <location>
        <begin position="304"/>
        <end position="322"/>
    </location>
</feature>
<dbReference type="Pfam" id="PF02518">
    <property type="entry name" value="HATPase_c"/>
    <property type="match status" value="1"/>
</dbReference>
<feature type="transmembrane region" description="Helical" evidence="4">
    <location>
        <begin position="212"/>
        <end position="230"/>
    </location>
</feature>
<dbReference type="InterPro" id="IPR036890">
    <property type="entry name" value="HATPase_C_sf"/>
</dbReference>
<gene>
    <name evidence="6" type="ORF">Dsi01nite_019800</name>
</gene>
<dbReference type="SUPFAM" id="SSF55874">
    <property type="entry name" value="ATPase domain of HSP90 chaperone/DNA topoisomerase II/histidine kinase"/>
    <property type="match status" value="1"/>
</dbReference>
<evidence type="ECO:0000256" key="1">
    <source>
        <dbReference type="ARBA" id="ARBA00022679"/>
    </source>
</evidence>
<feature type="transmembrane region" description="Helical" evidence="4">
    <location>
        <begin position="329"/>
        <end position="348"/>
    </location>
</feature>
<feature type="transmembrane region" description="Helical" evidence="4">
    <location>
        <begin position="53"/>
        <end position="76"/>
    </location>
</feature>
<evidence type="ECO:0000313" key="6">
    <source>
        <dbReference type="EMBL" id="GIG43939.1"/>
    </source>
</evidence>
<feature type="transmembrane region" description="Helical" evidence="4">
    <location>
        <begin position="83"/>
        <end position="102"/>
    </location>
</feature>
<dbReference type="PANTHER" id="PTHR24421">
    <property type="entry name" value="NITRATE/NITRITE SENSOR PROTEIN NARX-RELATED"/>
    <property type="match status" value="1"/>
</dbReference>
<dbReference type="InterPro" id="IPR050482">
    <property type="entry name" value="Sensor_HK_TwoCompSys"/>
</dbReference>
<feature type="transmembrane region" description="Helical" evidence="4">
    <location>
        <begin position="276"/>
        <end position="298"/>
    </location>
</feature>
<keyword evidence="2" id="KW-0418">Kinase</keyword>
<reference evidence="6" key="1">
    <citation type="submission" date="2021-01" db="EMBL/GenBank/DDBJ databases">
        <title>Whole genome shotgun sequence of Dactylosporangium siamense NBRC 106093.</title>
        <authorList>
            <person name="Komaki H."/>
            <person name="Tamura T."/>
        </authorList>
    </citation>
    <scope>NUCLEOTIDE SEQUENCE</scope>
    <source>
        <strain evidence="6">NBRC 106093</strain>
    </source>
</reference>
<dbReference type="PANTHER" id="PTHR24421:SF61">
    <property type="entry name" value="OXYGEN SENSOR HISTIDINE KINASE NREB"/>
    <property type="match status" value="1"/>
</dbReference>
<feature type="transmembrane region" description="Helical" evidence="4">
    <location>
        <begin position="250"/>
        <end position="269"/>
    </location>
</feature>
<feature type="transmembrane region" description="Helical" evidence="4">
    <location>
        <begin position="391"/>
        <end position="411"/>
    </location>
</feature>
<keyword evidence="4" id="KW-0812">Transmembrane</keyword>
<feature type="transmembrane region" description="Helical" evidence="4">
    <location>
        <begin position="12"/>
        <end position="33"/>
    </location>
</feature>
<keyword evidence="4" id="KW-0472">Membrane</keyword>
<dbReference type="Gene3D" id="3.30.565.10">
    <property type="entry name" value="Histidine kinase-like ATPase, C-terminal domain"/>
    <property type="match status" value="1"/>
</dbReference>
<feature type="transmembrane region" description="Helical" evidence="4">
    <location>
        <begin position="139"/>
        <end position="161"/>
    </location>
</feature>
<keyword evidence="1" id="KW-0808">Transferase</keyword>
<dbReference type="AlphaFoldDB" id="A0A919PHU7"/>
<keyword evidence="7" id="KW-1185">Reference proteome</keyword>
<evidence type="ECO:0000259" key="5">
    <source>
        <dbReference type="Pfam" id="PF02518"/>
    </source>
</evidence>
<feature type="domain" description="Histidine kinase/HSP90-like ATPase" evidence="5">
    <location>
        <begin position="573"/>
        <end position="665"/>
    </location>
</feature>
<dbReference type="CDD" id="cd16917">
    <property type="entry name" value="HATPase_UhpB-NarQ-NarX-like"/>
    <property type="match status" value="1"/>
</dbReference>
<evidence type="ECO:0000256" key="4">
    <source>
        <dbReference type="SAM" id="Phobius"/>
    </source>
</evidence>
<evidence type="ECO:0000256" key="2">
    <source>
        <dbReference type="ARBA" id="ARBA00022777"/>
    </source>
</evidence>
<name>A0A919PHU7_9ACTN</name>
<proteinExistence type="predicted"/>
<dbReference type="InterPro" id="IPR003594">
    <property type="entry name" value="HATPase_dom"/>
</dbReference>
<organism evidence="6 7">
    <name type="scientific">Dactylosporangium siamense</name>
    <dbReference type="NCBI Taxonomy" id="685454"/>
    <lineage>
        <taxon>Bacteria</taxon>
        <taxon>Bacillati</taxon>
        <taxon>Actinomycetota</taxon>
        <taxon>Actinomycetes</taxon>
        <taxon>Micromonosporales</taxon>
        <taxon>Micromonosporaceae</taxon>
        <taxon>Dactylosporangium</taxon>
    </lineage>
</organism>
<accession>A0A919PHU7</accession>
<dbReference type="GO" id="GO:0000160">
    <property type="term" value="P:phosphorelay signal transduction system"/>
    <property type="evidence" value="ECO:0007669"/>
    <property type="project" value="UniProtKB-KW"/>
</dbReference>
<feature type="transmembrane region" description="Helical" evidence="4">
    <location>
        <begin position="431"/>
        <end position="451"/>
    </location>
</feature>
<protein>
    <recommendedName>
        <fullName evidence="5">Histidine kinase/HSP90-like ATPase domain-containing protein</fullName>
    </recommendedName>
</protein>
<evidence type="ECO:0000256" key="3">
    <source>
        <dbReference type="ARBA" id="ARBA00023012"/>
    </source>
</evidence>
<feature type="transmembrane region" description="Helical" evidence="4">
    <location>
        <begin position="360"/>
        <end position="379"/>
    </location>
</feature>